<feature type="binding site" evidence="6">
    <location>
        <position position="53"/>
    </location>
    <ligand>
        <name>substrate</name>
    </ligand>
</feature>
<dbReference type="EC" id="6.3.3.2" evidence="5"/>
<comment type="catalytic activity">
    <reaction evidence="4">
        <text>(6S)-5-formyl-5,6,7,8-tetrahydrofolate + ATP = (6R)-5,10-methenyltetrahydrofolate + ADP + phosphate</text>
        <dbReference type="Rhea" id="RHEA:10488"/>
        <dbReference type="ChEBI" id="CHEBI:30616"/>
        <dbReference type="ChEBI" id="CHEBI:43474"/>
        <dbReference type="ChEBI" id="CHEBI:57455"/>
        <dbReference type="ChEBI" id="CHEBI:57457"/>
        <dbReference type="ChEBI" id="CHEBI:456216"/>
        <dbReference type="EC" id="6.3.3.2"/>
    </reaction>
</comment>
<evidence type="ECO:0000256" key="6">
    <source>
        <dbReference type="PIRSR" id="PIRSR006806-1"/>
    </source>
</evidence>
<dbReference type="GO" id="GO:0009396">
    <property type="term" value="P:folic acid-containing compound biosynthetic process"/>
    <property type="evidence" value="ECO:0007669"/>
    <property type="project" value="TreeGrafter"/>
</dbReference>
<comment type="similarity">
    <text evidence="1">Belongs to the 5-formyltetrahydrofolate cyclo-ligase family.</text>
</comment>
<dbReference type="GO" id="GO:0030272">
    <property type="term" value="F:5-formyltetrahydrofolate cyclo-ligase activity"/>
    <property type="evidence" value="ECO:0007669"/>
    <property type="project" value="UniProtKB-EC"/>
</dbReference>
<protein>
    <recommendedName>
        <fullName evidence="5">5-formyltetrahydrofolate cyclo-ligase</fullName>
        <ecNumber evidence="5">6.3.3.2</ecNumber>
    </recommendedName>
</protein>
<feature type="binding site" evidence="6">
    <location>
        <position position="59"/>
    </location>
    <ligand>
        <name>substrate</name>
    </ligand>
</feature>
<dbReference type="GO" id="GO:0005739">
    <property type="term" value="C:mitochondrion"/>
    <property type="evidence" value="ECO:0007669"/>
    <property type="project" value="TreeGrafter"/>
</dbReference>
<feature type="binding site" evidence="6">
    <location>
        <begin position="158"/>
        <end position="166"/>
    </location>
    <ligand>
        <name>ATP</name>
        <dbReference type="ChEBI" id="CHEBI:30616"/>
    </ligand>
</feature>
<dbReference type="Proteomes" id="UP000094455">
    <property type="component" value="Unassembled WGS sequence"/>
</dbReference>
<dbReference type="PANTHER" id="PTHR23407">
    <property type="entry name" value="ATPASE INHIBITOR/5-FORMYLTETRAHYDROFOLATE CYCLO-LIGASE"/>
    <property type="match status" value="1"/>
</dbReference>
<dbReference type="Pfam" id="PF01812">
    <property type="entry name" value="5-FTHF_cyc-lig"/>
    <property type="match status" value="1"/>
</dbReference>
<evidence type="ECO:0000313" key="8">
    <source>
        <dbReference type="Proteomes" id="UP000094455"/>
    </source>
</evidence>
<dbReference type="EMBL" id="KV454002">
    <property type="protein sequence ID" value="ODQ47312.1"/>
    <property type="molecule type" value="Genomic_DNA"/>
</dbReference>
<keyword evidence="3 6" id="KW-0067">ATP-binding</keyword>
<keyword evidence="8" id="KW-1185">Reference proteome</keyword>
<evidence type="ECO:0000313" key="7">
    <source>
        <dbReference type="EMBL" id="ODQ47312.1"/>
    </source>
</evidence>
<dbReference type="GO" id="GO:0035999">
    <property type="term" value="P:tetrahydrofolate interconversion"/>
    <property type="evidence" value="ECO:0007669"/>
    <property type="project" value="TreeGrafter"/>
</dbReference>
<evidence type="ECO:0000256" key="4">
    <source>
        <dbReference type="ARBA" id="ARBA00036539"/>
    </source>
</evidence>
<reference evidence="7 8" key="1">
    <citation type="journal article" date="2016" name="Proc. Natl. Acad. Sci. U.S.A.">
        <title>Comparative genomics of biotechnologically important yeasts.</title>
        <authorList>
            <person name="Riley R."/>
            <person name="Haridas S."/>
            <person name="Wolfe K.H."/>
            <person name="Lopes M.R."/>
            <person name="Hittinger C.T."/>
            <person name="Goeker M."/>
            <person name="Salamov A.A."/>
            <person name="Wisecaver J.H."/>
            <person name="Long T.M."/>
            <person name="Calvey C.H."/>
            <person name="Aerts A.L."/>
            <person name="Barry K.W."/>
            <person name="Choi C."/>
            <person name="Clum A."/>
            <person name="Coughlan A.Y."/>
            <person name="Deshpande S."/>
            <person name="Douglass A.P."/>
            <person name="Hanson S.J."/>
            <person name="Klenk H.-P."/>
            <person name="LaButti K.M."/>
            <person name="Lapidus A."/>
            <person name="Lindquist E.A."/>
            <person name="Lipzen A.M."/>
            <person name="Meier-Kolthoff J.P."/>
            <person name="Ohm R.A."/>
            <person name="Otillar R.P."/>
            <person name="Pangilinan J.L."/>
            <person name="Peng Y."/>
            <person name="Rokas A."/>
            <person name="Rosa C.A."/>
            <person name="Scheuner C."/>
            <person name="Sibirny A.A."/>
            <person name="Slot J.C."/>
            <person name="Stielow J.B."/>
            <person name="Sun H."/>
            <person name="Kurtzman C.P."/>
            <person name="Blackwell M."/>
            <person name="Grigoriev I.V."/>
            <person name="Jeffries T.W."/>
        </authorList>
    </citation>
    <scope>NUCLEOTIDE SEQUENCE [LARGE SCALE GENOMIC DNA]</scope>
    <source>
        <strain evidence="7 8">NRRL Y-2026</strain>
    </source>
</reference>
<dbReference type="OrthoDB" id="2015992at2759"/>
<dbReference type="InterPro" id="IPR002698">
    <property type="entry name" value="FTHF_cligase"/>
</dbReference>
<proteinExistence type="inferred from homology"/>
<dbReference type="InterPro" id="IPR037171">
    <property type="entry name" value="NagB/RpiA_transferase-like"/>
</dbReference>
<feature type="binding site" evidence="6">
    <location>
        <begin position="7"/>
        <end position="11"/>
    </location>
    <ligand>
        <name>ATP</name>
        <dbReference type="ChEBI" id="CHEBI:30616"/>
    </ligand>
</feature>
<dbReference type="InterPro" id="IPR024185">
    <property type="entry name" value="FTHF_cligase-like_sf"/>
</dbReference>
<evidence type="ECO:0000256" key="1">
    <source>
        <dbReference type="ARBA" id="ARBA00010638"/>
    </source>
</evidence>
<gene>
    <name evidence="7" type="ORF">PICMEDRAFT_111098</name>
</gene>
<dbReference type="Gene3D" id="3.40.50.10420">
    <property type="entry name" value="NagB/RpiA/CoA transferase-like"/>
    <property type="match status" value="1"/>
</dbReference>
<accession>A0A1E3NMF0</accession>
<evidence type="ECO:0000256" key="5">
    <source>
        <dbReference type="ARBA" id="ARBA00038966"/>
    </source>
</evidence>
<dbReference type="PIRSF" id="PIRSF006806">
    <property type="entry name" value="FTHF_cligase"/>
    <property type="match status" value="1"/>
</dbReference>
<dbReference type="SUPFAM" id="SSF100950">
    <property type="entry name" value="NagB/RpiA/CoA transferase-like"/>
    <property type="match status" value="1"/>
</dbReference>
<name>A0A1E3NMF0_9ASCO</name>
<dbReference type="STRING" id="763406.A0A1E3NMF0"/>
<evidence type="ECO:0000256" key="3">
    <source>
        <dbReference type="ARBA" id="ARBA00022840"/>
    </source>
</evidence>
<dbReference type="GeneID" id="30176440"/>
<dbReference type="AlphaFoldDB" id="A0A1E3NMF0"/>
<organism evidence="7 8">
    <name type="scientific">Pichia membranifaciens NRRL Y-2026</name>
    <dbReference type="NCBI Taxonomy" id="763406"/>
    <lineage>
        <taxon>Eukaryota</taxon>
        <taxon>Fungi</taxon>
        <taxon>Dikarya</taxon>
        <taxon>Ascomycota</taxon>
        <taxon>Saccharomycotina</taxon>
        <taxon>Pichiomycetes</taxon>
        <taxon>Pichiales</taxon>
        <taxon>Pichiaceae</taxon>
        <taxon>Pichia</taxon>
    </lineage>
</organism>
<dbReference type="RefSeq" id="XP_019018425.1">
    <property type="nucleotide sequence ID" value="XM_019159753.1"/>
</dbReference>
<dbReference type="GO" id="GO:0005524">
    <property type="term" value="F:ATP binding"/>
    <property type="evidence" value="ECO:0007669"/>
    <property type="project" value="UniProtKB-KW"/>
</dbReference>
<keyword evidence="2 6" id="KW-0547">Nucleotide-binding</keyword>
<sequence length="227" mass="24771">MSLQSLKNKTRKEVAARLRALDVAQVTAQSAATAAALARFPPFQSARSVGVYMHLPENELHTDAILDSCFRTGKTVFLPRIEQLHVFDEQPAFPGQKSCLHFLSVQSRAEADALPPRGKYQIREPDYAPDRSNDLLAGSDPLDLLLLPGVAFTATGRRLGHGAGFYDDFIKRYRAKHGTVPLLVGIGLPDQLVKDPSSLQLEPHDEPLDYVILGGSVFSAASSLPEI</sequence>
<dbReference type="PANTHER" id="PTHR23407:SF1">
    <property type="entry name" value="5-FORMYLTETRAHYDROFOLATE CYCLO-LIGASE"/>
    <property type="match status" value="1"/>
</dbReference>
<evidence type="ECO:0000256" key="2">
    <source>
        <dbReference type="ARBA" id="ARBA00022741"/>
    </source>
</evidence>